<evidence type="ECO:0000313" key="2">
    <source>
        <dbReference type="Proteomes" id="UP000662857"/>
    </source>
</evidence>
<accession>A0A895YP39</accession>
<organism evidence="1 2">
    <name type="scientific">Natronosporangium hydrolyticum</name>
    <dbReference type="NCBI Taxonomy" id="2811111"/>
    <lineage>
        <taxon>Bacteria</taxon>
        <taxon>Bacillati</taxon>
        <taxon>Actinomycetota</taxon>
        <taxon>Actinomycetes</taxon>
        <taxon>Micromonosporales</taxon>
        <taxon>Micromonosporaceae</taxon>
        <taxon>Natronosporangium</taxon>
    </lineage>
</organism>
<dbReference type="EMBL" id="CP070499">
    <property type="protein sequence ID" value="QSB15718.1"/>
    <property type="molecule type" value="Genomic_DNA"/>
</dbReference>
<reference evidence="1" key="1">
    <citation type="submission" date="2021-02" db="EMBL/GenBank/DDBJ databases">
        <title>Natrosporangium hydrolyticum gen. nov., sp. nov, a haloalkaliphilic actinobacterium from a soda solonchak soil.</title>
        <authorList>
            <person name="Sorokin D.Y."/>
            <person name="Khijniak T.V."/>
            <person name="Zakharycheva A.P."/>
            <person name="Boueva O.V."/>
            <person name="Ariskina E.V."/>
            <person name="Hahnke R.L."/>
            <person name="Bunk B."/>
            <person name="Sproer C."/>
            <person name="Schumann P."/>
            <person name="Evtushenko L.I."/>
            <person name="Kublanov I.V."/>
        </authorList>
    </citation>
    <scope>NUCLEOTIDE SEQUENCE</scope>
    <source>
        <strain evidence="1">DSM 106523</strain>
    </source>
</reference>
<dbReference type="AlphaFoldDB" id="A0A895YP39"/>
<dbReference type="Proteomes" id="UP000662857">
    <property type="component" value="Chromosome"/>
</dbReference>
<gene>
    <name evidence="1" type="ORF">JQS43_05100</name>
</gene>
<keyword evidence="2" id="KW-1185">Reference proteome</keyword>
<proteinExistence type="predicted"/>
<protein>
    <submittedName>
        <fullName evidence="1">Uncharacterized protein</fullName>
    </submittedName>
</protein>
<dbReference type="KEGG" id="nhy:JQS43_05100"/>
<name>A0A895YP39_9ACTN</name>
<evidence type="ECO:0000313" key="1">
    <source>
        <dbReference type="EMBL" id="QSB15718.1"/>
    </source>
</evidence>
<dbReference type="RefSeq" id="WP_239677902.1">
    <property type="nucleotide sequence ID" value="NZ_CP070499.1"/>
</dbReference>
<sequence>MSIEFNPDSGHLRLDRDSFARLTEWFREGRPGAVPPELSAAGALDDQGDLHPVPLACLATVAAPLCRIAVRMTDPAGRLEQGDLWLGPEVAGMLLELPDGRAELGLLHPIFVPVMLWRVLALGPRLRLSADAVAVDPGTLDQLTDPRPERRADAVRVLAQHGVTGAEELRCDARVQASWVAPGGAPGIRVVRVLDTPAGLWHVTREGDLALLTPTTASAVWRELVSVLPNDQELPASE</sequence>